<sequence>MGRGISSGGGQSSLGYLFGSDEAPKSFEKPAPVQKPTPPSSAERLKDIAAGIQSSKSNNYKRSEGQNCGNFLTLWDAAGPSVDQGASSSRWRLFTRLSF</sequence>
<protein>
    <submittedName>
        <fullName evidence="4">Nitrilase-associated protein</fullName>
    </submittedName>
</protein>
<dbReference type="PANTHER" id="PTHR33403:SF38">
    <property type="entry name" value="PROTEIN SPIRAL1-LIKE 3"/>
    <property type="match status" value="1"/>
</dbReference>
<proteinExistence type="inferred from homology"/>
<evidence type="ECO:0000256" key="3">
    <source>
        <dbReference type="SAM" id="MobiDB-lite"/>
    </source>
</evidence>
<evidence type="ECO:0000313" key="4">
    <source>
        <dbReference type="EMBL" id="AQK39926.1"/>
    </source>
</evidence>
<evidence type="ECO:0000256" key="1">
    <source>
        <dbReference type="ARBA" id="ARBA00009656"/>
    </source>
</evidence>
<dbReference type="EMBL" id="CM000786">
    <property type="protein sequence ID" value="AQK39926.1"/>
    <property type="molecule type" value="Genomic_DNA"/>
</dbReference>
<dbReference type="GO" id="GO:0043622">
    <property type="term" value="P:cortical microtubule organization"/>
    <property type="evidence" value="ECO:0007669"/>
    <property type="project" value="InterPro"/>
</dbReference>
<dbReference type="AlphaFoldDB" id="A0A1D6IV92"/>
<name>A0A1D6IV92_MAIZE</name>
<organism evidence="4">
    <name type="scientific">Zea mays</name>
    <name type="common">Maize</name>
    <dbReference type="NCBI Taxonomy" id="4577"/>
    <lineage>
        <taxon>Eukaryota</taxon>
        <taxon>Viridiplantae</taxon>
        <taxon>Streptophyta</taxon>
        <taxon>Embryophyta</taxon>
        <taxon>Tracheophyta</taxon>
        <taxon>Spermatophyta</taxon>
        <taxon>Magnoliopsida</taxon>
        <taxon>Liliopsida</taxon>
        <taxon>Poales</taxon>
        <taxon>Poaceae</taxon>
        <taxon>PACMAD clade</taxon>
        <taxon>Panicoideae</taxon>
        <taxon>Andropogonodae</taxon>
        <taxon>Andropogoneae</taxon>
        <taxon>Tripsacinae</taxon>
        <taxon>Zea</taxon>
    </lineage>
</organism>
<dbReference type="GO" id="GO:0005874">
    <property type="term" value="C:microtubule"/>
    <property type="evidence" value="ECO:0007669"/>
    <property type="project" value="UniProtKB-KW"/>
</dbReference>
<accession>A0A1D6IV92</accession>
<dbReference type="InterPro" id="IPR039613">
    <property type="entry name" value="SPR1/2/3/4/5"/>
</dbReference>
<feature type="compositionally biased region" description="Gly residues" evidence="3">
    <location>
        <begin position="1"/>
        <end position="12"/>
    </location>
</feature>
<keyword evidence="2" id="KW-0493">Microtubule</keyword>
<reference evidence="4" key="1">
    <citation type="submission" date="2015-12" db="EMBL/GenBank/DDBJ databases">
        <title>Update maize B73 reference genome by single molecule sequencing technologies.</title>
        <authorList>
            <consortium name="Maize Genome Sequencing Project"/>
            <person name="Ware D."/>
        </authorList>
    </citation>
    <scope>NUCLEOTIDE SEQUENCE</scope>
    <source>
        <tissue evidence="4">Seedling</tissue>
    </source>
</reference>
<comment type="similarity">
    <text evidence="1">Belongs to the SPIRAL1 family.</text>
</comment>
<dbReference type="ExpressionAtlas" id="A0A1D6IV92">
    <property type="expression patterns" value="baseline and differential"/>
</dbReference>
<feature type="region of interest" description="Disordered" evidence="3">
    <location>
        <begin position="1"/>
        <end position="43"/>
    </location>
</feature>
<evidence type="ECO:0000256" key="2">
    <source>
        <dbReference type="ARBA" id="ARBA00022701"/>
    </source>
</evidence>
<dbReference type="PANTHER" id="PTHR33403">
    <property type="entry name" value="SPR1"/>
    <property type="match status" value="1"/>
</dbReference>
<gene>
    <name evidence="4" type="ORF">ZEAMMB73_Zm00001d023735</name>
</gene>